<dbReference type="Proteomes" id="UP000646244">
    <property type="component" value="Unassembled WGS sequence"/>
</dbReference>
<accession>A0A918WK72</accession>
<dbReference type="EMBL" id="BMVB01000013">
    <property type="protein sequence ID" value="GHC59092.1"/>
    <property type="molecule type" value="Genomic_DNA"/>
</dbReference>
<evidence type="ECO:0000313" key="3">
    <source>
        <dbReference type="Proteomes" id="UP000646244"/>
    </source>
</evidence>
<dbReference type="InterPro" id="IPR025644">
    <property type="entry name" value="DUF4344"/>
</dbReference>
<dbReference type="Pfam" id="PF14247">
    <property type="entry name" value="DUF4344"/>
    <property type="match status" value="1"/>
</dbReference>
<evidence type="ECO:0000313" key="2">
    <source>
        <dbReference type="EMBL" id="GHC59092.1"/>
    </source>
</evidence>
<gene>
    <name evidence="2" type="ORF">GCM10010507_40010</name>
</gene>
<organism evidence="2 3">
    <name type="scientific">Streptomyces cinnamoneus</name>
    <name type="common">Streptoverticillium cinnamoneum</name>
    <dbReference type="NCBI Taxonomy" id="53446"/>
    <lineage>
        <taxon>Bacteria</taxon>
        <taxon>Bacillati</taxon>
        <taxon>Actinomycetota</taxon>
        <taxon>Actinomycetes</taxon>
        <taxon>Kitasatosporales</taxon>
        <taxon>Streptomycetaceae</taxon>
        <taxon>Streptomyces</taxon>
        <taxon>Streptomyces cinnamoneus group</taxon>
    </lineage>
</organism>
<comment type="caution">
    <text evidence="2">The sequence shown here is derived from an EMBL/GenBank/DDBJ whole genome shotgun (WGS) entry which is preliminary data.</text>
</comment>
<feature type="region of interest" description="Disordered" evidence="1">
    <location>
        <begin position="41"/>
        <end position="61"/>
    </location>
</feature>
<sequence length="285" mass="30952">MLSMLHHAGAGPRTPARARRARALVTAGVCTAALAVACGPRSQAAAPPTGGGLSVSYEAPSRGGEDERAFLRGRRLPEQVAADLNRTVRLPQPVRIVGRSCEKDGIPEYDPEAGRITLCYGFIGEVRSMFAAERGGGDPDERTAGVVTETLYHEAGHALIDKLALPFTGHEEDVADQFAAYRLLSRGETGRAALLAAADNYDQYAREADPSDVDPSDEHAPDAVRSASYRCYLYGSAPRQKRGKEYRSLVDGKRLSKERAGLCEEEYVSLRRGWQRLLAPHMSDR</sequence>
<reference evidence="2" key="1">
    <citation type="journal article" date="2014" name="Int. J. Syst. Evol. Microbiol.">
        <title>Complete genome sequence of Corynebacterium casei LMG S-19264T (=DSM 44701T), isolated from a smear-ripened cheese.</title>
        <authorList>
            <consortium name="US DOE Joint Genome Institute (JGI-PGF)"/>
            <person name="Walter F."/>
            <person name="Albersmeier A."/>
            <person name="Kalinowski J."/>
            <person name="Ruckert C."/>
        </authorList>
    </citation>
    <scope>NUCLEOTIDE SEQUENCE</scope>
    <source>
        <strain evidence="2">JCM 4633</strain>
    </source>
</reference>
<name>A0A918WK72_STRCJ</name>
<dbReference type="AlphaFoldDB" id="A0A918WK72"/>
<reference evidence="2" key="2">
    <citation type="submission" date="2020-09" db="EMBL/GenBank/DDBJ databases">
        <authorList>
            <person name="Sun Q."/>
            <person name="Ohkuma M."/>
        </authorList>
    </citation>
    <scope>NUCLEOTIDE SEQUENCE</scope>
    <source>
        <strain evidence="2">JCM 4633</strain>
    </source>
</reference>
<protein>
    <submittedName>
        <fullName evidence="2">Uncharacterized protein</fullName>
    </submittedName>
</protein>
<proteinExistence type="predicted"/>
<evidence type="ECO:0000256" key="1">
    <source>
        <dbReference type="SAM" id="MobiDB-lite"/>
    </source>
</evidence>